<feature type="transmembrane region" description="Helical" evidence="12">
    <location>
        <begin position="31"/>
        <end position="58"/>
    </location>
</feature>
<dbReference type="Proteomes" id="UP001209878">
    <property type="component" value="Unassembled WGS sequence"/>
</dbReference>
<dbReference type="Gene3D" id="1.20.1730.10">
    <property type="entry name" value="Sodium/glucose cotransporter"/>
    <property type="match status" value="1"/>
</dbReference>
<evidence type="ECO:0000256" key="1">
    <source>
        <dbReference type="ARBA" id="ARBA00004651"/>
    </source>
</evidence>
<keyword evidence="9 12" id="KW-0472">Membrane</keyword>
<comment type="similarity">
    <text evidence="2 11">Belongs to the sodium:solute symporter (SSF) (TC 2.A.21) family.</text>
</comment>
<evidence type="ECO:0000256" key="11">
    <source>
        <dbReference type="RuleBase" id="RU362091"/>
    </source>
</evidence>
<evidence type="ECO:0000256" key="7">
    <source>
        <dbReference type="ARBA" id="ARBA00023053"/>
    </source>
</evidence>
<gene>
    <name evidence="13" type="ORF">NP493_1139g00018</name>
</gene>
<dbReference type="InterPro" id="IPR051163">
    <property type="entry name" value="Sodium:Solute_Symporter_SSF"/>
</dbReference>
<keyword evidence="10" id="KW-0739">Sodium transport</keyword>
<evidence type="ECO:0000256" key="12">
    <source>
        <dbReference type="SAM" id="Phobius"/>
    </source>
</evidence>
<accession>A0AAD9KHD1</accession>
<dbReference type="PROSITE" id="PS50283">
    <property type="entry name" value="NA_SOLUT_SYMP_3"/>
    <property type="match status" value="1"/>
</dbReference>
<evidence type="ECO:0000256" key="5">
    <source>
        <dbReference type="ARBA" id="ARBA00022692"/>
    </source>
</evidence>
<dbReference type="Pfam" id="PF00474">
    <property type="entry name" value="SSF"/>
    <property type="match status" value="1"/>
</dbReference>
<evidence type="ECO:0000256" key="10">
    <source>
        <dbReference type="ARBA" id="ARBA00023201"/>
    </source>
</evidence>
<keyword evidence="3" id="KW-0813">Transport</keyword>
<keyword evidence="14" id="KW-1185">Reference proteome</keyword>
<dbReference type="EMBL" id="JAODUO010001138">
    <property type="protein sequence ID" value="KAK2170805.1"/>
    <property type="molecule type" value="Genomic_DNA"/>
</dbReference>
<dbReference type="GO" id="GO:0006814">
    <property type="term" value="P:sodium ion transport"/>
    <property type="evidence" value="ECO:0007669"/>
    <property type="project" value="UniProtKB-KW"/>
</dbReference>
<dbReference type="GO" id="GO:0015293">
    <property type="term" value="F:symporter activity"/>
    <property type="evidence" value="ECO:0007669"/>
    <property type="project" value="TreeGrafter"/>
</dbReference>
<evidence type="ECO:0000256" key="9">
    <source>
        <dbReference type="ARBA" id="ARBA00023136"/>
    </source>
</evidence>
<keyword evidence="8" id="KW-0406">Ion transport</keyword>
<dbReference type="AlphaFoldDB" id="A0AAD9KHD1"/>
<evidence type="ECO:0000313" key="14">
    <source>
        <dbReference type="Proteomes" id="UP001209878"/>
    </source>
</evidence>
<keyword evidence="4" id="KW-1003">Cell membrane</keyword>
<dbReference type="PANTHER" id="PTHR42985">
    <property type="entry name" value="SODIUM-COUPLED MONOCARBOXYLATE TRANSPORTER"/>
    <property type="match status" value="1"/>
</dbReference>
<sequence length="123" mass="14027">MRYDRGIRLLVSIFYIVQTILYMAIVLYTPALALVIVTGLNVWISVFSVGLVCIFYTALGGMKAVMWTDVFQVGIMFIGLFAIIIKGSVDHGGFGNIWKIMYDNDRIHFWDLEPDPRSVTRRT</sequence>
<evidence type="ECO:0000313" key="13">
    <source>
        <dbReference type="EMBL" id="KAK2170805.1"/>
    </source>
</evidence>
<keyword evidence="5 12" id="KW-0812">Transmembrane</keyword>
<proteinExistence type="inferred from homology"/>
<keyword evidence="6 12" id="KW-1133">Transmembrane helix</keyword>
<keyword evidence="7" id="KW-0915">Sodium</keyword>
<feature type="transmembrane region" description="Helical" evidence="12">
    <location>
        <begin position="70"/>
        <end position="89"/>
    </location>
</feature>
<evidence type="ECO:0000256" key="2">
    <source>
        <dbReference type="ARBA" id="ARBA00006434"/>
    </source>
</evidence>
<dbReference type="InterPro" id="IPR001734">
    <property type="entry name" value="Na/solute_symporter"/>
</dbReference>
<dbReference type="PANTHER" id="PTHR42985:SF40">
    <property type="entry name" value="LD47995P-RELATED"/>
    <property type="match status" value="1"/>
</dbReference>
<protein>
    <recommendedName>
        <fullName evidence="15">Sodium/solute symporter</fullName>
    </recommendedName>
</protein>
<evidence type="ECO:0000256" key="4">
    <source>
        <dbReference type="ARBA" id="ARBA00022475"/>
    </source>
</evidence>
<comment type="subcellular location">
    <subcellularLocation>
        <location evidence="1">Cell membrane</location>
        <topology evidence="1">Multi-pass membrane protein</topology>
    </subcellularLocation>
</comment>
<reference evidence="13" key="1">
    <citation type="journal article" date="2023" name="Mol. Biol. Evol.">
        <title>Third-Generation Sequencing Reveals the Adaptive Role of the Epigenome in Three Deep-Sea Polychaetes.</title>
        <authorList>
            <person name="Perez M."/>
            <person name="Aroh O."/>
            <person name="Sun Y."/>
            <person name="Lan Y."/>
            <person name="Juniper S.K."/>
            <person name="Young C.R."/>
            <person name="Angers B."/>
            <person name="Qian P.Y."/>
        </authorList>
    </citation>
    <scope>NUCLEOTIDE SEQUENCE</scope>
    <source>
        <strain evidence="13">R07B-5</strain>
    </source>
</reference>
<dbReference type="InterPro" id="IPR038377">
    <property type="entry name" value="Na/Glc_symporter_sf"/>
</dbReference>
<evidence type="ECO:0000256" key="8">
    <source>
        <dbReference type="ARBA" id="ARBA00023065"/>
    </source>
</evidence>
<name>A0AAD9KHD1_RIDPI</name>
<evidence type="ECO:0000256" key="6">
    <source>
        <dbReference type="ARBA" id="ARBA00022989"/>
    </source>
</evidence>
<evidence type="ECO:0008006" key="15">
    <source>
        <dbReference type="Google" id="ProtNLM"/>
    </source>
</evidence>
<feature type="transmembrane region" description="Helical" evidence="12">
    <location>
        <begin position="7"/>
        <end position="25"/>
    </location>
</feature>
<comment type="caution">
    <text evidence="13">The sequence shown here is derived from an EMBL/GenBank/DDBJ whole genome shotgun (WGS) entry which is preliminary data.</text>
</comment>
<dbReference type="GO" id="GO:0005886">
    <property type="term" value="C:plasma membrane"/>
    <property type="evidence" value="ECO:0007669"/>
    <property type="project" value="UniProtKB-SubCell"/>
</dbReference>
<organism evidence="13 14">
    <name type="scientific">Ridgeia piscesae</name>
    <name type="common">Tubeworm</name>
    <dbReference type="NCBI Taxonomy" id="27915"/>
    <lineage>
        <taxon>Eukaryota</taxon>
        <taxon>Metazoa</taxon>
        <taxon>Spiralia</taxon>
        <taxon>Lophotrochozoa</taxon>
        <taxon>Annelida</taxon>
        <taxon>Polychaeta</taxon>
        <taxon>Sedentaria</taxon>
        <taxon>Canalipalpata</taxon>
        <taxon>Sabellida</taxon>
        <taxon>Siboglinidae</taxon>
        <taxon>Ridgeia</taxon>
    </lineage>
</organism>
<evidence type="ECO:0000256" key="3">
    <source>
        <dbReference type="ARBA" id="ARBA00022448"/>
    </source>
</evidence>